<dbReference type="OrthoDB" id="3058759at2759"/>
<evidence type="ECO:0000313" key="2">
    <source>
        <dbReference type="EMBL" id="KAF8882618.1"/>
    </source>
</evidence>
<feature type="region of interest" description="Disordered" evidence="1">
    <location>
        <begin position="26"/>
        <end position="45"/>
    </location>
</feature>
<gene>
    <name evidence="2" type="ORF">CPB84DRAFT_216392</name>
</gene>
<reference evidence="2" key="1">
    <citation type="submission" date="2020-11" db="EMBL/GenBank/DDBJ databases">
        <authorList>
            <consortium name="DOE Joint Genome Institute"/>
            <person name="Ahrendt S."/>
            <person name="Riley R."/>
            <person name="Andreopoulos W."/>
            <person name="LaButti K."/>
            <person name="Pangilinan J."/>
            <person name="Ruiz-duenas F.J."/>
            <person name="Barrasa J.M."/>
            <person name="Sanchez-Garcia M."/>
            <person name="Camarero S."/>
            <person name="Miyauchi S."/>
            <person name="Serrano A."/>
            <person name="Linde D."/>
            <person name="Babiker R."/>
            <person name="Drula E."/>
            <person name="Ayuso-Fernandez I."/>
            <person name="Pacheco R."/>
            <person name="Padilla G."/>
            <person name="Ferreira P."/>
            <person name="Barriuso J."/>
            <person name="Kellner H."/>
            <person name="Castanera R."/>
            <person name="Alfaro M."/>
            <person name="Ramirez L."/>
            <person name="Pisabarro A.G."/>
            <person name="Kuo A."/>
            <person name="Tritt A."/>
            <person name="Lipzen A."/>
            <person name="He G."/>
            <person name="Yan M."/>
            <person name="Ng V."/>
            <person name="Cullen D."/>
            <person name="Martin F."/>
            <person name="Rosso M.-N."/>
            <person name="Henrissat B."/>
            <person name="Hibbett D."/>
            <person name="Martinez A.T."/>
            <person name="Grigoriev I.V."/>
        </authorList>
    </citation>
    <scope>NUCLEOTIDE SEQUENCE</scope>
    <source>
        <strain evidence="2">AH 44721</strain>
    </source>
</reference>
<organism evidence="2 3">
    <name type="scientific">Gymnopilus junonius</name>
    <name type="common">Spectacular rustgill mushroom</name>
    <name type="synonym">Gymnopilus spectabilis subsp. junonius</name>
    <dbReference type="NCBI Taxonomy" id="109634"/>
    <lineage>
        <taxon>Eukaryota</taxon>
        <taxon>Fungi</taxon>
        <taxon>Dikarya</taxon>
        <taxon>Basidiomycota</taxon>
        <taxon>Agaricomycotina</taxon>
        <taxon>Agaricomycetes</taxon>
        <taxon>Agaricomycetidae</taxon>
        <taxon>Agaricales</taxon>
        <taxon>Agaricineae</taxon>
        <taxon>Hymenogastraceae</taxon>
        <taxon>Gymnopilus</taxon>
    </lineage>
</organism>
<accession>A0A9P5TJI6</accession>
<dbReference type="Proteomes" id="UP000724874">
    <property type="component" value="Unassembled WGS sequence"/>
</dbReference>
<dbReference type="EMBL" id="JADNYJ010000121">
    <property type="protein sequence ID" value="KAF8882618.1"/>
    <property type="molecule type" value="Genomic_DNA"/>
</dbReference>
<dbReference type="AlphaFoldDB" id="A0A9P5TJI6"/>
<sequence>MMLAIKTLAKVTKIRRRGVESCQIVNQESPGPSNVFGPSPSSADESQSAITIYNSQSQTTNSDTTVSTQIRECATFGLSLLQPVVGGVPLAGSALNAVVCSLLGVLNTLNQRDRNKRAVQNLTTKLAILEYHLNTTTINLVSIENLRTQLTKRLGDILDILLKMLPLKISKNAQVMQDLIQCSKDIEYYLQEFSVLGVVHVENELTDLNVKLQKFMASSTQLNRVPSGVVKVIDPTGTEYSVPLDFCGSYEQFDKTLLALFQGDANRVKLLHYLSNEERSIFIFIKGTVKKAKTVMGCSKRIRGTIFTQELQYAWLLYCKAAWVLQDNLNALDVVHIFLTLGKNFLPTGEIPEEISVLC</sequence>
<evidence type="ECO:0000256" key="1">
    <source>
        <dbReference type="SAM" id="MobiDB-lite"/>
    </source>
</evidence>
<proteinExistence type="predicted"/>
<evidence type="ECO:0000313" key="3">
    <source>
        <dbReference type="Proteomes" id="UP000724874"/>
    </source>
</evidence>
<comment type="caution">
    <text evidence="2">The sequence shown here is derived from an EMBL/GenBank/DDBJ whole genome shotgun (WGS) entry which is preliminary data.</text>
</comment>
<keyword evidence="3" id="KW-1185">Reference proteome</keyword>
<name>A0A9P5TJI6_GYMJU</name>
<protein>
    <submittedName>
        <fullName evidence="2">Uncharacterized protein</fullName>
    </submittedName>
</protein>